<proteinExistence type="predicted"/>
<evidence type="ECO:0000313" key="2">
    <source>
        <dbReference type="Proteomes" id="UP000002008"/>
    </source>
</evidence>
<dbReference type="SUPFAM" id="SSF54913">
    <property type="entry name" value="GlnB-like"/>
    <property type="match status" value="1"/>
</dbReference>
<accession>A9WD35</accession>
<dbReference type="InParanoid" id="A9WD35"/>
<organism evidence="1 2">
    <name type="scientific">Chloroflexus aurantiacus (strain ATCC 29366 / DSM 635 / J-10-fl)</name>
    <dbReference type="NCBI Taxonomy" id="324602"/>
    <lineage>
        <taxon>Bacteria</taxon>
        <taxon>Bacillati</taxon>
        <taxon>Chloroflexota</taxon>
        <taxon>Chloroflexia</taxon>
        <taxon>Chloroflexales</taxon>
        <taxon>Chloroflexineae</taxon>
        <taxon>Chloroflexaceae</taxon>
        <taxon>Chloroflexus</taxon>
    </lineage>
</organism>
<sequence length="105" mass="11483">MELTTVKLVTIIAEAVLEDRLLHDLRHLGARGYTVGTVRGEGTRGIHASEWEGKSLRIETLVNAEVAEKILQHLATAYFPHFAVIAYAMDVQVVRGAKFKGGGGR</sequence>
<dbReference type="GO" id="GO:0006808">
    <property type="term" value="P:regulation of nitrogen utilization"/>
    <property type="evidence" value="ECO:0007669"/>
    <property type="project" value="InterPro"/>
</dbReference>
<dbReference type="GO" id="GO:0030234">
    <property type="term" value="F:enzyme regulator activity"/>
    <property type="evidence" value="ECO:0007669"/>
    <property type="project" value="InterPro"/>
</dbReference>
<dbReference type="PATRIC" id="fig|324602.8.peg.2037"/>
<dbReference type="InterPro" id="IPR011322">
    <property type="entry name" value="N-reg_PII-like_a/b"/>
</dbReference>
<dbReference type="InterPro" id="IPR002187">
    <property type="entry name" value="N-reg_PII"/>
</dbReference>
<gene>
    <name evidence="1" type="ordered locus">Caur_1785</name>
</gene>
<dbReference type="KEGG" id="cau:Caur_1785"/>
<dbReference type="Gene3D" id="3.30.70.120">
    <property type="match status" value="1"/>
</dbReference>
<dbReference type="eggNOG" id="COG0347">
    <property type="taxonomic scope" value="Bacteria"/>
</dbReference>
<dbReference type="AlphaFoldDB" id="A9WD35"/>
<dbReference type="Proteomes" id="UP000002008">
    <property type="component" value="Chromosome"/>
</dbReference>
<dbReference type="STRING" id="324602.Caur_1785"/>
<protein>
    <submittedName>
        <fullName evidence="1">Nitrogen regulatory protein P-II</fullName>
    </submittedName>
</protein>
<keyword evidence="2" id="KW-1185">Reference proteome</keyword>
<name>A9WD35_CHLAA</name>
<dbReference type="EMBL" id="CP000909">
    <property type="protein sequence ID" value="ABY35002.1"/>
    <property type="molecule type" value="Genomic_DNA"/>
</dbReference>
<reference evidence="2" key="1">
    <citation type="journal article" date="2011" name="BMC Genomics">
        <title>Complete genome sequence of the filamentous anoxygenic phototrophic bacterium Chloroflexus aurantiacus.</title>
        <authorList>
            <person name="Tang K.H."/>
            <person name="Barry K."/>
            <person name="Chertkov O."/>
            <person name="Dalin E."/>
            <person name="Han C.S."/>
            <person name="Hauser L.J."/>
            <person name="Honchak B.M."/>
            <person name="Karbach L.E."/>
            <person name="Land M.L."/>
            <person name="Lapidus A."/>
            <person name="Larimer F.W."/>
            <person name="Mikhailova N."/>
            <person name="Pitluck S."/>
            <person name="Pierson B.K."/>
            <person name="Blankenship R.E."/>
        </authorList>
    </citation>
    <scope>NUCLEOTIDE SEQUENCE [LARGE SCALE GENOMIC DNA]</scope>
    <source>
        <strain evidence="2">ATCC 29366 / DSM 635 / J-10-fl</strain>
    </source>
</reference>
<dbReference type="EnsemblBacteria" id="ABY35002">
    <property type="protein sequence ID" value="ABY35002"/>
    <property type="gene ID" value="Caur_1785"/>
</dbReference>
<evidence type="ECO:0000313" key="1">
    <source>
        <dbReference type="EMBL" id="ABY35002.1"/>
    </source>
</evidence>
<dbReference type="Pfam" id="PF00543">
    <property type="entry name" value="P-II"/>
    <property type="match status" value="1"/>
</dbReference>
<dbReference type="HOGENOM" id="CLU_169009_2_0_0"/>
<dbReference type="RefSeq" id="WP_012257656.1">
    <property type="nucleotide sequence ID" value="NC_010175.1"/>
</dbReference>
<dbReference type="InterPro" id="IPR015867">
    <property type="entry name" value="N-reg_PII/ATP_PRibTrfase_C"/>
</dbReference>